<feature type="coiled-coil region" evidence="13">
    <location>
        <begin position="235"/>
        <end position="308"/>
    </location>
</feature>
<dbReference type="PANTHER" id="PTHR21625:SF0">
    <property type="entry name" value="DYNEIN REGULATORY COMPLEX SUBUNIT 2"/>
    <property type="match status" value="1"/>
</dbReference>
<evidence type="ECO:0000256" key="4">
    <source>
        <dbReference type="ARBA" id="ARBA00023054"/>
    </source>
</evidence>
<feature type="domain" description="Dynein regulatory complex protein 1 C-terminal" evidence="15">
    <location>
        <begin position="398"/>
        <end position="445"/>
    </location>
</feature>
<dbReference type="EMBL" id="CAJFCJ010000014">
    <property type="protein sequence ID" value="CAD5121586.1"/>
    <property type="molecule type" value="Genomic_DNA"/>
</dbReference>
<evidence type="ECO:0000256" key="3">
    <source>
        <dbReference type="ARBA" id="ARBA00022846"/>
    </source>
</evidence>
<evidence type="ECO:0000256" key="8">
    <source>
        <dbReference type="ARBA" id="ARBA00037841"/>
    </source>
</evidence>
<keyword evidence="5" id="KW-0969">Cilium</keyword>
<evidence type="ECO:0000313" key="16">
    <source>
        <dbReference type="EMBL" id="CAD5121586.1"/>
    </source>
</evidence>
<dbReference type="Pfam" id="PF14772">
    <property type="entry name" value="NYD-SP28"/>
    <property type="match status" value="1"/>
</dbReference>
<evidence type="ECO:0000259" key="15">
    <source>
        <dbReference type="Pfam" id="PF14775"/>
    </source>
</evidence>
<dbReference type="InterPro" id="IPR039750">
    <property type="entry name" value="DRC1/DRC2"/>
</dbReference>
<proteinExistence type="inferred from homology"/>
<dbReference type="InterPro" id="IPR039505">
    <property type="entry name" value="DRC1/2_N"/>
</dbReference>
<evidence type="ECO:0000259" key="14">
    <source>
        <dbReference type="Pfam" id="PF14772"/>
    </source>
</evidence>
<name>A0A7I8VZ26_9ANNE</name>
<dbReference type="GO" id="GO:0003352">
    <property type="term" value="P:regulation of cilium movement"/>
    <property type="evidence" value="ECO:0007669"/>
    <property type="project" value="TreeGrafter"/>
</dbReference>
<dbReference type="Pfam" id="PF14775">
    <property type="entry name" value="NYD-SP28_assoc"/>
    <property type="match status" value="1"/>
</dbReference>
<dbReference type="PANTHER" id="PTHR21625">
    <property type="entry name" value="NYD-SP28 PROTEIN"/>
    <property type="match status" value="1"/>
</dbReference>
<comment type="caution">
    <text evidence="16">The sequence shown here is derived from an EMBL/GenBank/DDBJ whole genome shotgun (WGS) entry which is preliminary data.</text>
</comment>
<keyword evidence="6" id="KW-0206">Cytoskeleton</keyword>
<comment type="similarity">
    <text evidence="9">Belongs to the DRC2 family.</text>
</comment>
<evidence type="ECO:0000256" key="11">
    <source>
        <dbReference type="ARBA" id="ARBA00041517"/>
    </source>
</evidence>
<evidence type="ECO:0000256" key="10">
    <source>
        <dbReference type="ARBA" id="ARBA00040899"/>
    </source>
</evidence>
<evidence type="ECO:0000256" key="5">
    <source>
        <dbReference type="ARBA" id="ARBA00023069"/>
    </source>
</evidence>
<dbReference type="GO" id="GO:0070286">
    <property type="term" value="P:axonemal dynein complex assembly"/>
    <property type="evidence" value="ECO:0007669"/>
    <property type="project" value="InterPro"/>
</dbReference>
<reference evidence="16 17" key="1">
    <citation type="submission" date="2020-08" db="EMBL/GenBank/DDBJ databases">
        <authorList>
            <person name="Hejnol A."/>
        </authorList>
    </citation>
    <scope>NUCLEOTIDE SEQUENCE [LARGE SCALE GENOMIC DNA]</scope>
</reference>
<evidence type="ECO:0000256" key="2">
    <source>
        <dbReference type="ARBA" id="ARBA00022490"/>
    </source>
</evidence>
<evidence type="ECO:0000256" key="13">
    <source>
        <dbReference type="SAM" id="Coils"/>
    </source>
</evidence>
<gene>
    <name evidence="16" type="ORF">DGYR_LOCUS9520</name>
</gene>
<keyword evidence="17" id="KW-1185">Reference proteome</keyword>
<dbReference type="GO" id="GO:0060285">
    <property type="term" value="P:cilium-dependent cell motility"/>
    <property type="evidence" value="ECO:0007669"/>
    <property type="project" value="TreeGrafter"/>
</dbReference>
<keyword evidence="7" id="KW-0966">Cell projection</keyword>
<evidence type="ECO:0000256" key="12">
    <source>
        <dbReference type="ARBA" id="ARBA00045865"/>
    </source>
</evidence>
<comment type="subcellular location">
    <subcellularLocation>
        <location evidence="1">Cytoplasm</location>
        <location evidence="1">Cytoskeleton</location>
        <location evidence="1">Flagellum axoneme</location>
    </subcellularLocation>
    <subcellularLocation>
        <location evidence="8">Cytoplasm</location>
        <location evidence="8">Cytoskeleton</location>
        <location evidence="8">Flagellum basal body</location>
    </subcellularLocation>
</comment>
<dbReference type="AlphaFoldDB" id="A0A7I8VZ26"/>
<dbReference type="OrthoDB" id="7760980at2759"/>
<evidence type="ECO:0000256" key="1">
    <source>
        <dbReference type="ARBA" id="ARBA00004611"/>
    </source>
</evidence>
<sequence length="505" mass="59481">MVKKKTRKGSSRKLNKMSEEDRILVLEQQRLAEEEMRKKKENDLAKFLKHKLMQEEKATKFNLNKLNHQWRNIMREAKSKELKKDIEILSQTFERVVDRKESVIKALAKDLEEADEQYLLALRKHLSNVDNLMDLQYKRINKLREEFEDEQKTLMTEFDSERSLIDTEFNQQMRDLNDILFAMEMNFNEQEEFARNEFQSNMDEIKNRNIEETHALKAQLDSAGKNLLDQMHLAINNYKETTDERKKAFEELKRKDENSASEIDTQMRKIQRISDSIAQLKAKMAANAKESEEANRELKEEKEIMVRHFQILKGKMNEMRGNQHERLKDLTIQSQDAISKLKEQLAMGEKLLKQAEICRKLETEQEKVLPFYASSLNEEEKEDIEEAMKEELNNEFAEVFRLYLPLEGFWKRYNKSLLDKCALDREKADLSLENQQLRTLLKSYLDGISVNDEILSNVNPLFVVNHKSNVNMNVPVRDNRVARKPHQQQIIHSNMGGGAGGQIPN</sequence>
<keyword evidence="4 13" id="KW-0175">Coiled coil</keyword>
<evidence type="ECO:0000313" key="17">
    <source>
        <dbReference type="Proteomes" id="UP000549394"/>
    </source>
</evidence>
<evidence type="ECO:0000256" key="9">
    <source>
        <dbReference type="ARBA" id="ARBA00038424"/>
    </source>
</evidence>
<feature type="domain" description="Dynein regulatory complex protein 1/2 N-terminal" evidence="14">
    <location>
        <begin position="29"/>
        <end position="129"/>
    </location>
</feature>
<dbReference type="Proteomes" id="UP000549394">
    <property type="component" value="Unassembled WGS sequence"/>
</dbReference>
<evidence type="ECO:0000256" key="6">
    <source>
        <dbReference type="ARBA" id="ARBA00023212"/>
    </source>
</evidence>
<keyword evidence="2" id="KW-0963">Cytoplasm</keyword>
<accession>A0A7I8VZ26</accession>
<comment type="function">
    <text evidence="12">Component of the nexin-dynein regulatory complex (N-DRC), a key regulator of ciliary/flagellar motility which maintains the alignment and integrity of the distal axoneme and regulates microtubule sliding in motile axonemes. Plays a critical role in the assembly of N-DRC and also stabilizes the assembly of multiple inner dynein arms and radial spokes. Coassembles with DRC1 to form a central scaffold needed for assembly of the N-DRC and its attachment to the outer doublet microtubules.</text>
</comment>
<protein>
    <recommendedName>
        <fullName evidence="10">Dynein regulatory complex subunit 2</fullName>
    </recommendedName>
    <alternativeName>
        <fullName evidence="11">Coiled-coil domain-containing protein 65</fullName>
    </alternativeName>
</protein>
<evidence type="ECO:0000256" key="7">
    <source>
        <dbReference type="ARBA" id="ARBA00023273"/>
    </source>
</evidence>
<feature type="coiled-coil region" evidence="13">
    <location>
        <begin position="97"/>
        <end position="157"/>
    </location>
</feature>
<dbReference type="GO" id="GO:0005858">
    <property type="term" value="C:axonemal dynein complex"/>
    <property type="evidence" value="ECO:0007669"/>
    <property type="project" value="InterPro"/>
</dbReference>
<organism evidence="16 17">
    <name type="scientific">Dimorphilus gyrociliatus</name>
    <dbReference type="NCBI Taxonomy" id="2664684"/>
    <lineage>
        <taxon>Eukaryota</taxon>
        <taxon>Metazoa</taxon>
        <taxon>Spiralia</taxon>
        <taxon>Lophotrochozoa</taxon>
        <taxon>Annelida</taxon>
        <taxon>Polychaeta</taxon>
        <taxon>Polychaeta incertae sedis</taxon>
        <taxon>Dinophilidae</taxon>
        <taxon>Dimorphilus</taxon>
    </lineage>
</organism>
<keyword evidence="3" id="KW-0282">Flagellum</keyword>
<dbReference type="InterPro" id="IPR029440">
    <property type="entry name" value="DRC1_C"/>
</dbReference>